<comment type="caution">
    <text evidence="2">The sequence shown here is derived from an EMBL/GenBank/DDBJ whole genome shotgun (WGS) entry which is preliminary data.</text>
</comment>
<gene>
    <name evidence="2" type="ORF">H7B90_23400</name>
</gene>
<dbReference type="RefSeq" id="WP_185138318.1">
    <property type="nucleotide sequence ID" value="NZ_BORM01000002.1"/>
</dbReference>
<dbReference type="InterPro" id="IPR034660">
    <property type="entry name" value="DinB/YfiT-like"/>
</dbReference>
<dbReference type="AlphaFoldDB" id="A0A841U1D7"/>
<sequence length="164" mass="19181">MNKMELIQHGWESCYDKEDWYPPLKDALQGVTWEQANWRPRTGGPINTIWQTVNHLIFYKERFLKRLTGEEAEYPEGISNDDTFGGAGADEASWNETLARLEEVHHAIRDRLADMDKKDFEKRIPKTPTGLWANSLILHDAYHTGQIILIRKLQKSWPARRSFD</sequence>
<evidence type="ECO:0000259" key="1">
    <source>
        <dbReference type="Pfam" id="PF12867"/>
    </source>
</evidence>
<dbReference type="SUPFAM" id="SSF109854">
    <property type="entry name" value="DinB/YfiT-like putative metalloenzymes"/>
    <property type="match status" value="1"/>
</dbReference>
<proteinExistence type="predicted"/>
<keyword evidence="3" id="KW-1185">Reference proteome</keyword>
<dbReference type="InterPro" id="IPR024775">
    <property type="entry name" value="DinB-like"/>
</dbReference>
<accession>A0A841U1D7</accession>
<name>A0A841U1D7_9BACL</name>
<reference evidence="2 3" key="1">
    <citation type="submission" date="2020-08" db="EMBL/GenBank/DDBJ databases">
        <title>Cohnella phylogeny.</title>
        <authorList>
            <person name="Dunlap C."/>
        </authorList>
    </citation>
    <scope>NUCLEOTIDE SEQUENCE [LARGE SCALE GENOMIC DNA]</scope>
    <source>
        <strain evidence="2 3">DSM 25239</strain>
    </source>
</reference>
<organism evidence="2 3">
    <name type="scientific">Cohnella xylanilytica</name>
    <dbReference type="NCBI Taxonomy" id="557555"/>
    <lineage>
        <taxon>Bacteria</taxon>
        <taxon>Bacillati</taxon>
        <taxon>Bacillota</taxon>
        <taxon>Bacilli</taxon>
        <taxon>Bacillales</taxon>
        <taxon>Paenibacillaceae</taxon>
        <taxon>Cohnella</taxon>
    </lineage>
</organism>
<dbReference type="Proteomes" id="UP000553776">
    <property type="component" value="Unassembled WGS sequence"/>
</dbReference>
<feature type="domain" description="DinB-like" evidence="1">
    <location>
        <begin position="26"/>
        <end position="147"/>
    </location>
</feature>
<protein>
    <submittedName>
        <fullName evidence="2">DinB family protein</fullName>
    </submittedName>
</protein>
<dbReference type="Gene3D" id="1.20.120.450">
    <property type="entry name" value="dinb family like domain"/>
    <property type="match status" value="1"/>
</dbReference>
<dbReference type="Pfam" id="PF12867">
    <property type="entry name" value="DinB_2"/>
    <property type="match status" value="1"/>
</dbReference>
<evidence type="ECO:0000313" key="3">
    <source>
        <dbReference type="Proteomes" id="UP000553776"/>
    </source>
</evidence>
<dbReference type="EMBL" id="JACJVR010000090">
    <property type="protein sequence ID" value="MBB6694346.1"/>
    <property type="molecule type" value="Genomic_DNA"/>
</dbReference>
<evidence type="ECO:0000313" key="2">
    <source>
        <dbReference type="EMBL" id="MBB6694346.1"/>
    </source>
</evidence>